<gene>
    <name evidence="3" type="ORF">B7R21_00640</name>
</gene>
<feature type="region of interest" description="Disordered" evidence="1">
    <location>
        <begin position="294"/>
        <end position="333"/>
    </location>
</feature>
<dbReference type="Gene3D" id="3.90.660.20">
    <property type="entry name" value="Protoporphyrinogen oxidase, mitochondrial, domain 2"/>
    <property type="match status" value="2"/>
</dbReference>
<dbReference type="Pfam" id="PF01593">
    <property type="entry name" value="Amino_oxidase"/>
    <property type="match status" value="1"/>
</dbReference>
<dbReference type="PANTHER" id="PTHR42923">
    <property type="entry name" value="PROTOPORPHYRINOGEN OXIDASE"/>
    <property type="match status" value="1"/>
</dbReference>
<feature type="compositionally biased region" description="Low complexity" evidence="1">
    <location>
        <begin position="321"/>
        <end position="333"/>
    </location>
</feature>
<dbReference type="EMBL" id="NBXA01000001">
    <property type="protein sequence ID" value="RFA17278.1"/>
    <property type="molecule type" value="Genomic_DNA"/>
</dbReference>
<protein>
    <recommendedName>
        <fullName evidence="2">Amine oxidase domain-containing protein</fullName>
    </recommendedName>
</protein>
<dbReference type="Proteomes" id="UP000256709">
    <property type="component" value="Unassembled WGS sequence"/>
</dbReference>
<dbReference type="InterPro" id="IPR050464">
    <property type="entry name" value="Zeta_carotene_desat/Oxidored"/>
</dbReference>
<sequence>MRRDLHLLSAVPAGQSVVIVGAGVAGLVAARTLARKGFRVTVLESSATPGGCVATHEVAGVRLDAGAESFATRGGTVAAHLAELGLGGEIVVPNPKGAWVQLEGDAAPLPRNTVLGIPGVPLADEVRRIVGWSGVLRAQLDRYIPLVRVGKSKSLGDLVRRRMGQKVLDRLVAPIVSGVHSAHPDLVDVEAVAPGLLAAMGVQGSLSGAVMSLIARRGTATAGGGRPAAAPADAASGPGVAGVAGAKAGSAVGGIDGGMFRLVEALVADCVRFGVDLRFGVGVRELRRVDMSHARAAPTDAPTEPTDGPTMLHDEAPGADSVPSSVESGGVSRGEASAEWMTVLDDGSVLGSHGVIVAAGFRAALTLLHGIDGIDGINGINGVDGLSGTAELSGTTELSGTAGLREQTSSQRWPGSSAVTLATLVLDAPELDRAPRGTGVLVAEDVTSVGAKALTHATAKWGWLAAAAGEGRHVVRLSYGRGAPATSAPATSAPATSESRTQPQQPQPQPQQPQAPVVTRAQALRDASTLLGVPLADSQVRGFALVEWRDSLAFATGGHRARVDAVVEAVHEHPGLEVVGAWISGTGLAYVIDGAKVKASELAASLLSS</sequence>
<feature type="compositionally biased region" description="Low complexity" evidence="1">
    <location>
        <begin position="483"/>
        <end position="497"/>
    </location>
</feature>
<name>A0A3E0W7D0_9MICO</name>
<dbReference type="SUPFAM" id="SSF51905">
    <property type="entry name" value="FAD/NAD(P)-binding domain"/>
    <property type="match status" value="1"/>
</dbReference>
<dbReference type="GO" id="GO:0016491">
    <property type="term" value="F:oxidoreductase activity"/>
    <property type="evidence" value="ECO:0007669"/>
    <property type="project" value="InterPro"/>
</dbReference>
<dbReference type="AlphaFoldDB" id="A0A3E0W7D0"/>
<evidence type="ECO:0000256" key="1">
    <source>
        <dbReference type="SAM" id="MobiDB-lite"/>
    </source>
</evidence>
<dbReference type="InterPro" id="IPR002937">
    <property type="entry name" value="Amino_oxidase"/>
</dbReference>
<dbReference type="InterPro" id="IPR036188">
    <property type="entry name" value="FAD/NAD-bd_sf"/>
</dbReference>
<organism evidence="3 4">
    <name type="scientific">Subtercola boreus</name>
    <dbReference type="NCBI Taxonomy" id="120213"/>
    <lineage>
        <taxon>Bacteria</taxon>
        <taxon>Bacillati</taxon>
        <taxon>Actinomycetota</taxon>
        <taxon>Actinomycetes</taxon>
        <taxon>Micrococcales</taxon>
        <taxon>Microbacteriaceae</taxon>
        <taxon>Subtercola</taxon>
    </lineage>
</organism>
<feature type="region of interest" description="Disordered" evidence="1">
    <location>
        <begin position="483"/>
        <end position="515"/>
    </location>
</feature>
<evidence type="ECO:0000313" key="4">
    <source>
        <dbReference type="Proteomes" id="UP000256709"/>
    </source>
</evidence>
<dbReference type="Gene3D" id="1.10.3110.10">
    <property type="entry name" value="protoporphyrinogen ix oxidase, domain 3"/>
    <property type="match status" value="1"/>
</dbReference>
<evidence type="ECO:0000259" key="2">
    <source>
        <dbReference type="Pfam" id="PF01593"/>
    </source>
</evidence>
<proteinExistence type="predicted"/>
<dbReference type="Gene3D" id="3.50.50.60">
    <property type="entry name" value="FAD/NAD(P)-binding domain"/>
    <property type="match status" value="2"/>
</dbReference>
<comment type="caution">
    <text evidence="3">The sequence shown here is derived from an EMBL/GenBank/DDBJ whole genome shotgun (WGS) entry which is preliminary data.</text>
</comment>
<dbReference type="PANTHER" id="PTHR42923:SF3">
    <property type="entry name" value="PROTOPORPHYRINOGEN OXIDASE"/>
    <property type="match status" value="1"/>
</dbReference>
<accession>A0A3E0W7D0</accession>
<evidence type="ECO:0000313" key="3">
    <source>
        <dbReference type="EMBL" id="RFA17278.1"/>
    </source>
</evidence>
<reference evidence="3 4" key="1">
    <citation type="submission" date="2017-04" db="EMBL/GenBank/DDBJ databases">
        <title>Comparative genome analysis of Subtercola boreus.</title>
        <authorList>
            <person name="Cho Y.-J."/>
            <person name="Cho A."/>
            <person name="Kim O.-S."/>
            <person name="Lee J.-I."/>
        </authorList>
    </citation>
    <scope>NUCLEOTIDE SEQUENCE [LARGE SCALE GENOMIC DNA]</scope>
    <source>
        <strain evidence="3 4">P27444</strain>
    </source>
</reference>
<feature type="domain" description="Amine oxidase" evidence="2">
    <location>
        <begin position="24"/>
        <end position="290"/>
    </location>
</feature>